<feature type="compositionally biased region" description="Polar residues" evidence="1">
    <location>
        <begin position="211"/>
        <end position="236"/>
    </location>
</feature>
<dbReference type="CDD" id="cd13120">
    <property type="entry name" value="BF2867_like_N"/>
    <property type="match status" value="1"/>
</dbReference>
<name>A0A108T4M0_BACSE</name>
<dbReference type="RefSeq" id="WP_060386238.1">
    <property type="nucleotide sequence ID" value="NZ_LRGC01000014.1"/>
</dbReference>
<dbReference type="InterPro" id="IPR025049">
    <property type="entry name" value="Mfa-like_1"/>
</dbReference>
<dbReference type="PROSITE" id="PS51257">
    <property type="entry name" value="PROKAR_LIPOPROTEIN"/>
    <property type="match status" value="1"/>
</dbReference>
<keyword evidence="2" id="KW-0732">Signal</keyword>
<dbReference type="Proteomes" id="UP000056419">
    <property type="component" value="Unassembled WGS sequence"/>
</dbReference>
<comment type="caution">
    <text evidence="3">The sequence shown here is derived from an EMBL/GenBank/DDBJ whole genome shotgun (WGS) entry which is preliminary data.</text>
</comment>
<dbReference type="STRING" id="46506.AA415_02564"/>
<sequence precursor="true">MSKKKNISYLFGLAFLLLAGCDTDTATVPLPDNGERAVEVRLRASVCTVETTVGRSVIEGTALNTGDEIGIFLMRDSNFSTPYLQNLPYQYAEGGQLNLQPEGTKVYYPARQDTLYLYGYYPYTATAAADENGKVSIPVTAALEAKDATDYLYTGETKGSKKAAATAAGIAVSLKHALARLRLNISTDRPEYTADSYPVLQSIGFTTREGQTGTMDLQTGDITSDNPDTGTSVSSDYRNEASPLNLIPGTAGIQKDYLLLPYGHETISALRRLTFSIKEPDGSEKDIVVFDEADAGANTPPLIVLEAGSITTLNILYTQSMAAKASVNDWNKGTEHTFQ</sequence>
<reference evidence="3 4" key="1">
    <citation type="journal article" date="2016" name="BMC Genomics">
        <title>Type VI secretion systems of human gut Bacteroidales segregate into three genetic architectures, two of which are contained on mobile genetic elements.</title>
        <authorList>
            <person name="Coyne M.J."/>
            <person name="Roelofs K.G."/>
            <person name="Comstock L.E."/>
        </authorList>
    </citation>
    <scope>NUCLEOTIDE SEQUENCE [LARGE SCALE GENOMIC DNA]</scope>
    <source>
        <strain evidence="3 4">CL09T03C01</strain>
    </source>
</reference>
<keyword evidence="4" id="KW-1185">Reference proteome</keyword>
<organism evidence="3 4">
    <name type="scientific">Bacteroides stercoris</name>
    <dbReference type="NCBI Taxonomy" id="46506"/>
    <lineage>
        <taxon>Bacteria</taxon>
        <taxon>Pseudomonadati</taxon>
        <taxon>Bacteroidota</taxon>
        <taxon>Bacteroidia</taxon>
        <taxon>Bacteroidales</taxon>
        <taxon>Bacteroidaceae</taxon>
        <taxon>Bacteroides</taxon>
    </lineage>
</organism>
<dbReference type="EMBL" id="LRGC01000014">
    <property type="protein sequence ID" value="KWR53267.1"/>
    <property type="molecule type" value="Genomic_DNA"/>
</dbReference>
<dbReference type="PATRIC" id="fig|46506.5.peg.2756"/>
<dbReference type="Pfam" id="PF13149">
    <property type="entry name" value="Mfa_like_1"/>
    <property type="match status" value="1"/>
</dbReference>
<evidence type="ECO:0000256" key="1">
    <source>
        <dbReference type="SAM" id="MobiDB-lite"/>
    </source>
</evidence>
<feature type="region of interest" description="Disordered" evidence="1">
    <location>
        <begin position="211"/>
        <end position="237"/>
    </location>
</feature>
<feature type="signal peptide" evidence="2">
    <location>
        <begin position="1"/>
        <end position="19"/>
    </location>
</feature>
<dbReference type="Gene3D" id="2.60.40.2620">
    <property type="entry name" value="Fimbrillin-like"/>
    <property type="match status" value="1"/>
</dbReference>
<evidence type="ECO:0000313" key="4">
    <source>
        <dbReference type="Proteomes" id="UP000056419"/>
    </source>
</evidence>
<dbReference type="AlphaFoldDB" id="A0A108T4M0"/>
<protein>
    <submittedName>
        <fullName evidence="3">Fimbrillin-like protein</fullName>
    </submittedName>
</protein>
<dbReference type="InterPro" id="IPR042278">
    <property type="entry name" value="Mfa-like_1_N"/>
</dbReference>
<evidence type="ECO:0000256" key="2">
    <source>
        <dbReference type="SAM" id="SignalP"/>
    </source>
</evidence>
<evidence type="ECO:0000313" key="3">
    <source>
        <dbReference type="EMBL" id="KWR53267.1"/>
    </source>
</evidence>
<feature type="chain" id="PRO_5007130700" evidence="2">
    <location>
        <begin position="20"/>
        <end position="339"/>
    </location>
</feature>
<gene>
    <name evidence="3" type="ORF">AA415_02564</name>
</gene>
<proteinExistence type="predicted"/>
<accession>A0A108T4M0</accession>